<feature type="signal peptide" evidence="1">
    <location>
        <begin position="1"/>
        <end position="21"/>
    </location>
</feature>
<dbReference type="EMBL" id="JAZHBM010000003">
    <property type="protein sequence ID" value="MEF3083077.1"/>
    <property type="molecule type" value="Genomic_DNA"/>
</dbReference>
<protein>
    <recommendedName>
        <fullName evidence="4">Lipoprotein</fullName>
    </recommendedName>
</protein>
<evidence type="ECO:0000256" key="1">
    <source>
        <dbReference type="SAM" id="SignalP"/>
    </source>
</evidence>
<dbReference type="PROSITE" id="PS51257">
    <property type="entry name" value="PROKAR_LIPOPROTEIN"/>
    <property type="match status" value="1"/>
</dbReference>
<sequence length="149" mass="16063">MISKGMTALLAALLVTGCVSSGPSSDQARWLQPAQAIQLAADAAPRGAAGTFSMQVNAIGHQDGATYLNSETDYRDQRNLTVALTPAAARDLELRLGEPLAVALQHKRILVQGEARRVRIDFTTAGQPTGKYYYQTHVRVTDASRIQLQ</sequence>
<evidence type="ECO:0000313" key="3">
    <source>
        <dbReference type="Proteomes" id="UP001358324"/>
    </source>
</evidence>
<name>A0ABU7WH80_9GAMM</name>
<dbReference type="Proteomes" id="UP001358324">
    <property type="component" value="Unassembled WGS sequence"/>
</dbReference>
<evidence type="ECO:0000313" key="2">
    <source>
        <dbReference type="EMBL" id="MEF3083077.1"/>
    </source>
</evidence>
<accession>A0ABU7WH80</accession>
<keyword evidence="1" id="KW-0732">Signal</keyword>
<proteinExistence type="predicted"/>
<reference evidence="2 3" key="1">
    <citation type="submission" date="2024-01" db="EMBL/GenBank/DDBJ databases">
        <title>Novel species of the genus Luteimonas isolated from rivers.</title>
        <authorList>
            <person name="Lu H."/>
        </authorList>
    </citation>
    <scope>NUCLEOTIDE SEQUENCE [LARGE SCALE GENOMIC DNA]</scope>
    <source>
        <strain evidence="2 3">SMYT11W</strain>
    </source>
</reference>
<dbReference type="RefSeq" id="WP_332078804.1">
    <property type="nucleotide sequence ID" value="NZ_JAZHBM010000003.1"/>
</dbReference>
<keyword evidence="3" id="KW-1185">Reference proteome</keyword>
<organism evidence="2 3">
    <name type="scientific">Luteimonas flava</name>
    <dbReference type="NCBI Taxonomy" id="3115822"/>
    <lineage>
        <taxon>Bacteria</taxon>
        <taxon>Pseudomonadati</taxon>
        <taxon>Pseudomonadota</taxon>
        <taxon>Gammaproteobacteria</taxon>
        <taxon>Lysobacterales</taxon>
        <taxon>Lysobacteraceae</taxon>
        <taxon>Luteimonas</taxon>
    </lineage>
</organism>
<feature type="chain" id="PRO_5045609443" description="Lipoprotein" evidence="1">
    <location>
        <begin position="22"/>
        <end position="149"/>
    </location>
</feature>
<evidence type="ECO:0008006" key="4">
    <source>
        <dbReference type="Google" id="ProtNLM"/>
    </source>
</evidence>
<comment type="caution">
    <text evidence="2">The sequence shown here is derived from an EMBL/GenBank/DDBJ whole genome shotgun (WGS) entry which is preliminary data.</text>
</comment>
<gene>
    <name evidence="2" type="ORF">V3391_12760</name>
</gene>